<evidence type="ECO:0000256" key="1">
    <source>
        <dbReference type="SAM" id="MobiDB-lite"/>
    </source>
</evidence>
<dbReference type="EMBL" id="JAGPXD010000001">
    <property type="protein sequence ID" value="KAH7374804.1"/>
    <property type="molecule type" value="Genomic_DNA"/>
</dbReference>
<gene>
    <name evidence="3" type="ORF">B0T11DRAFT_3508</name>
</gene>
<dbReference type="Proteomes" id="UP000813385">
    <property type="component" value="Unassembled WGS sequence"/>
</dbReference>
<feature type="compositionally biased region" description="Polar residues" evidence="1">
    <location>
        <begin position="8"/>
        <end position="23"/>
    </location>
</feature>
<feature type="region of interest" description="Disordered" evidence="1">
    <location>
        <begin position="1"/>
        <end position="23"/>
    </location>
</feature>
<comment type="caution">
    <text evidence="3">The sequence shown here is derived from an EMBL/GenBank/DDBJ whole genome shotgun (WGS) entry which is preliminary data.</text>
</comment>
<feature type="transmembrane region" description="Helical" evidence="2">
    <location>
        <begin position="84"/>
        <end position="104"/>
    </location>
</feature>
<protein>
    <submittedName>
        <fullName evidence="3">Uncharacterized protein</fullName>
    </submittedName>
</protein>
<keyword evidence="2" id="KW-1133">Transmembrane helix</keyword>
<name>A0A8K0TR73_9PEZI</name>
<accession>A0A8K0TR73</accession>
<evidence type="ECO:0000256" key="2">
    <source>
        <dbReference type="SAM" id="Phobius"/>
    </source>
</evidence>
<organism evidence="3 4">
    <name type="scientific">Plectosphaerella cucumerina</name>
    <dbReference type="NCBI Taxonomy" id="40658"/>
    <lineage>
        <taxon>Eukaryota</taxon>
        <taxon>Fungi</taxon>
        <taxon>Dikarya</taxon>
        <taxon>Ascomycota</taxon>
        <taxon>Pezizomycotina</taxon>
        <taxon>Sordariomycetes</taxon>
        <taxon>Hypocreomycetidae</taxon>
        <taxon>Glomerellales</taxon>
        <taxon>Plectosphaerellaceae</taxon>
        <taxon>Plectosphaerella</taxon>
    </lineage>
</organism>
<proteinExistence type="predicted"/>
<keyword evidence="2" id="KW-0812">Transmembrane</keyword>
<feature type="transmembrane region" description="Helical" evidence="2">
    <location>
        <begin position="671"/>
        <end position="694"/>
    </location>
</feature>
<keyword evidence="2" id="KW-0472">Membrane</keyword>
<feature type="transmembrane region" description="Helical" evidence="2">
    <location>
        <begin position="42"/>
        <end position="64"/>
    </location>
</feature>
<keyword evidence="4" id="KW-1185">Reference proteome</keyword>
<reference evidence="3" key="1">
    <citation type="journal article" date="2021" name="Nat. Commun.">
        <title>Genetic determinants of endophytism in the Arabidopsis root mycobiome.</title>
        <authorList>
            <person name="Mesny F."/>
            <person name="Miyauchi S."/>
            <person name="Thiergart T."/>
            <person name="Pickel B."/>
            <person name="Atanasova L."/>
            <person name="Karlsson M."/>
            <person name="Huettel B."/>
            <person name="Barry K.W."/>
            <person name="Haridas S."/>
            <person name="Chen C."/>
            <person name="Bauer D."/>
            <person name="Andreopoulos W."/>
            <person name="Pangilinan J."/>
            <person name="LaButti K."/>
            <person name="Riley R."/>
            <person name="Lipzen A."/>
            <person name="Clum A."/>
            <person name="Drula E."/>
            <person name="Henrissat B."/>
            <person name="Kohler A."/>
            <person name="Grigoriev I.V."/>
            <person name="Martin F.M."/>
            <person name="Hacquard S."/>
        </authorList>
    </citation>
    <scope>NUCLEOTIDE SEQUENCE</scope>
    <source>
        <strain evidence="3">MPI-CAGE-AT-0016</strain>
    </source>
</reference>
<evidence type="ECO:0000313" key="4">
    <source>
        <dbReference type="Proteomes" id="UP000813385"/>
    </source>
</evidence>
<sequence>MASKTDRPSSQASSTDHGYTSPSEQPRLLVYRTWQRVLRSAIHAPAVMMTAVMLWINHSTIYWFDEGRLSKLDETAINNILNALQLLAKIYEIAVLASLAHISIKVFKRRLVGKGLPAGMVTAGYRVGDLFYLASPEFWSGRKGAALFVIFLFINTMLTVLMGPASAILIVPKLGRFRVRAPFFPGAVPVFMDTPDLHWPDLLDDGVVANITECAQEPANYKIGCPGSGFGALYTWASGWEMAGLSDHVPFPDHSGRITRQLQKHNGAEGTFATTPMSVVASTVGQLRTMIADQFIGHISLIDEYRLELADEKQVMPVYQPLVNSKCFVWNESEMEAARQTRAGDSSKMGTDPFFNCFSGKQDDRCHRTSRLLSDRMRDARVPARNAPFEMTYNLSIGAEQETMDGLPLTSPLFSASLPYTVNGSTEPGHQFVLCGAMAHWIPASFSIESNKTDLLQTSITDLGAFERANGWREATNGGNIDSTIHFDESWLKYLDPVFNSSDTGETNSVKVAERSTRLSLLLGPFLSDRTASNNNTVRFEPGSEAEDTTSDETTRSTIESFIAVVLTDAISRTHGVVERGPLMYFLSNGTAAPGEEPESVNLRRIHATQDQFGEEFKKLVQMRILDLDTPTPELIAFLDKKSRTHVSLNFNAYRYGYGFGRHSAQPLGTVVFALAVVYAYVVILLSYAVFVAVRWSPVVDAWGDLHDLVTLAWSSAAPAEIVSQGSGVRRKGFVKETVAIRAASAGGAVSLVRTEDEVGMVRLRKGEKYL</sequence>
<dbReference type="AlphaFoldDB" id="A0A8K0TR73"/>
<feature type="transmembrane region" description="Helical" evidence="2">
    <location>
        <begin position="146"/>
        <end position="171"/>
    </location>
</feature>
<feature type="region of interest" description="Disordered" evidence="1">
    <location>
        <begin position="533"/>
        <end position="555"/>
    </location>
</feature>
<evidence type="ECO:0000313" key="3">
    <source>
        <dbReference type="EMBL" id="KAH7374804.1"/>
    </source>
</evidence>
<dbReference type="OrthoDB" id="5342924at2759"/>